<name>A0ABD5YZQ8_9EURY</name>
<keyword evidence="2" id="KW-1185">Reference proteome</keyword>
<evidence type="ECO:0000313" key="1">
    <source>
        <dbReference type="EMBL" id="MFC7192870.1"/>
    </source>
</evidence>
<evidence type="ECO:0000313" key="2">
    <source>
        <dbReference type="Proteomes" id="UP001596417"/>
    </source>
</evidence>
<accession>A0ABD5YZQ8</accession>
<gene>
    <name evidence="1" type="ORF">ACFQL7_25705</name>
</gene>
<dbReference type="RefSeq" id="WP_390206868.1">
    <property type="nucleotide sequence ID" value="NZ_JBHSZC010000005.1"/>
</dbReference>
<sequence>MGGPLSASPQARIVARCIRKEENHTFTELVDHLSLMPRCVNSLDCIRTRCLTQRRSTTHSTVTRRTSGGCCYVRPRTIARQCELVALASTFLERKQASQCYFHRRGRTVKPIKVTTLIDTESFAVLDVHCCIERT</sequence>
<dbReference type="Proteomes" id="UP001596417">
    <property type="component" value="Unassembled WGS sequence"/>
</dbReference>
<proteinExistence type="predicted"/>
<dbReference type="EMBL" id="JBHTAX010000006">
    <property type="protein sequence ID" value="MFC7192870.1"/>
    <property type="molecule type" value="Genomic_DNA"/>
</dbReference>
<reference evidence="1 2" key="1">
    <citation type="journal article" date="2019" name="Int. J. Syst. Evol. Microbiol.">
        <title>The Global Catalogue of Microorganisms (GCM) 10K type strain sequencing project: providing services to taxonomists for standard genome sequencing and annotation.</title>
        <authorList>
            <consortium name="The Broad Institute Genomics Platform"/>
            <consortium name="The Broad Institute Genome Sequencing Center for Infectious Disease"/>
            <person name="Wu L."/>
            <person name="Ma J."/>
        </authorList>
    </citation>
    <scope>NUCLEOTIDE SEQUENCE [LARGE SCALE GENOMIC DNA]</scope>
    <source>
        <strain evidence="1 2">RDMS1</strain>
    </source>
</reference>
<organism evidence="1 2">
    <name type="scientific">Halocatena marina</name>
    <dbReference type="NCBI Taxonomy" id="2934937"/>
    <lineage>
        <taxon>Archaea</taxon>
        <taxon>Methanobacteriati</taxon>
        <taxon>Methanobacteriota</taxon>
        <taxon>Stenosarchaea group</taxon>
        <taxon>Halobacteria</taxon>
        <taxon>Halobacteriales</taxon>
        <taxon>Natronomonadaceae</taxon>
        <taxon>Halocatena</taxon>
    </lineage>
</organism>
<comment type="caution">
    <text evidence="1">The sequence shown here is derived from an EMBL/GenBank/DDBJ whole genome shotgun (WGS) entry which is preliminary data.</text>
</comment>
<protein>
    <submittedName>
        <fullName evidence="1">Uncharacterized protein</fullName>
    </submittedName>
</protein>
<dbReference type="AlphaFoldDB" id="A0ABD5YZQ8"/>